<keyword evidence="6" id="KW-1133">Transmembrane helix</keyword>
<evidence type="ECO:0000256" key="7">
    <source>
        <dbReference type="SAM" id="SignalP"/>
    </source>
</evidence>
<comment type="similarity">
    <text evidence="1">Belongs to the disease resistance NB-LRR family.</text>
</comment>
<dbReference type="Pfam" id="PF25019">
    <property type="entry name" value="LRR_R13L1-DRL21"/>
    <property type="match status" value="1"/>
</dbReference>
<feature type="domain" description="R13L1/DRL21-like LRR repeat region" evidence="11">
    <location>
        <begin position="713"/>
        <end position="837"/>
    </location>
</feature>
<dbReference type="InterPro" id="IPR042197">
    <property type="entry name" value="Apaf_helical"/>
</dbReference>
<dbReference type="InterPro" id="IPR027417">
    <property type="entry name" value="P-loop_NTPase"/>
</dbReference>
<dbReference type="Gene3D" id="1.20.5.4130">
    <property type="match status" value="1"/>
</dbReference>
<dbReference type="AlphaFoldDB" id="A0A804JIN5"/>
<feature type="domain" description="NB-ARC" evidence="8">
    <location>
        <begin position="195"/>
        <end position="364"/>
    </location>
</feature>
<feature type="signal peptide" evidence="7">
    <location>
        <begin position="1"/>
        <end position="16"/>
    </location>
</feature>
<dbReference type="GO" id="GO:0009626">
    <property type="term" value="P:plant-type hypersensitive response"/>
    <property type="evidence" value="ECO:0007669"/>
    <property type="project" value="UniProtKB-ARBA"/>
</dbReference>
<dbReference type="Pfam" id="PF18052">
    <property type="entry name" value="Rx_N"/>
    <property type="match status" value="1"/>
</dbReference>
<keyword evidence="6" id="KW-0812">Transmembrane</keyword>
<evidence type="ECO:0000259" key="9">
    <source>
        <dbReference type="Pfam" id="PF18052"/>
    </source>
</evidence>
<feature type="domain" description="Disease resistance protein winged helix" evidence="10">
    <location>
        <begin position="453"/>
        <end position="521"/>
    </location>
</feature>
<dbReference type="Proteomes" id="UP000012960">
    <property type="component" value="Unplaced"/>
</dbReference>
<dbReference type="InterPro" id="IPR041118">
    <property type="entry name" value="Rx_N"/>
</dbReference>
<dbReference type="InterPro" id="IPR056789">
    <property type="entry name" value="LRR_R13L1-DRL21"/>
</dbReference>
<evidence type="ECO:0000313" key="13">
    <source>
        <dbReference type="Proteomes" id="UP000012960"/>
    </source>
</evidence>
<name>A0A804JIN5_MUSAM</name>
<dbReference type="InterPro" id="IPR058922">
    <property type="entry name" value="WHD_DRP"/>
</dbReference>
<evidence type="ECO:0000256" key="4">
    <source>
        <dbReference type="ARBA" id="ARBA00022741"/>
    </source>
</evidence>
<reference evidence="12" key="1">
    <citation type="submission" date="2021-05" db="UniProtKB">
        <authorList>
            <consortium name="EnsemblPlants"/>
        </authorList>
    </citation>
    <scope>IDENTIFICATION</scope>
    <source>
        <strain evidence="12">subsp. malaccensis</strain>
    </source>
</reference>
<organism evidence="12 13">
    <name type="scientific">Musa acuminata subsp. malaccensis</name>
    <name type="common">Wild banana</name>
    <name type="synonym">Musa malaccensis</name>
    <dbReference type="NCBI Taxonomy" id="214687"/>
    <lineage>
        <taxon>Eukaryota</taxon>
        <taxon>Viridiplantae</taxon>
        <taxon>Streptophyta</taxon>
        <taxon>Embryophyta</taxon>
        <taxon>Tracheophyta</taxon>
        <taxon>Spermatophyta</taxon>
        <taxon>Magnoliopsida</taxon>
        <taxon>Liliopsida</taxon>
        <taxon>Zingiberales</taxon>
        <taxon>Musaceae</taxon>
        <taxon>Musa</taxon>
    </lineage>
</organism>
<feature type="chain" id="PRO_5032538190" evidence="7">
    <location>
        <begin position="17"/>
        <end position="958"/>
    </location>
</feature>
<sequence>MAELIIAGWFVSSVVAKVTDIIKFYIKNQIEYRKDKKWKLHELEKHLRKIQAAIFEVGKRRITNPSLEAWLWDVKDAVYSVEDIIDDFHYKLEEKARSEGEGEGKVSRVSLLAQKVGAETKEFLKAFAFASETTSKLNTAVQTSAKLVEQISILVSGAQFSVVTNKQHGVAIPDWRRTTSPTKSTCSARGRQHDIDRLLNMIGDASGDDKYSVVAIVGHGGVGKTHLARLVYNIVKKEKIFHIMVWVCACNNFDVRRLSIEMVESAAIKRPSDLHTISNLEEIQNILGEGLMGKRFLIVLDDVWEESNTNWENLCVPLNSGEKGSKIVVTTTNQNVAKMMRTKEIIHLDGVEGEECWELVREHALGDRNHIAIPHKLESIGRKIAKKLGGSPLAAVTVGRALESKLEEEHWRRILRKRICEVKQTEGDIVAVLRLSYEDLPAHLKQCYLSCSLFPRNHCFEKDELVRFWMALGFVRGDDETTITEDIGEELIEELSSRSFFVNAKRRHNKFELHPILHEFAECVCDGEYFRFEGIKSSKPIRIPNKAHHVYVAADDLIAVTETLCEKKEIRSLVVAGRLSSTQKDIKSKYNLSLEMVLKSLESLRLLVVSELASGLPEAIGGLKHLRHLEVPGNAITEWPKSFCKLYHLQWLILRMHSKSVSLPDDMNKLSNLRCVDADTEAIAALPWIGNLIYLQELRDYRIQRKKKGFDVGQLKHMNQLRRLCIRGLQHVESREQAADAVLEDKEHLRWLELCWSNEGKPIAPTACKDSLEGLRPHPDLRELNINGYKGHRHPCWMENKYLLGLERLEMWSCHQLTSLPPLGELPFLRVLHLRRMEEVEEVVSLASPICPSFIVVICSSFFRGCRSKLIDRTTYIWCSGVLFVLVVLFFPLYCLCCQNYPLVNILGLALTNWYQSLVLGSFGNNDNNKDCCREIRQKCQLRHVATQDGGHSGSRRS</sequence>
<feature type="transmembrane region" description="Helical" evidence="6">
    <location>
        <begin position="875"/>
        <end position="894"/>
    </location>
</feature>
<keyword evidence="6" id="KW-0472">Membrane</keyword>
<evidence type="ECO:0000256" key="3">
    <source>
        <dbReference type="ARBA" id="ARBA00022737"/>
    </source>
</evidence>
<keyword evidence="7" id="KW-0732">Signal</keyword>
<evidence type="ECO:0000256" key="5">
    <source>
        <dbReference type="ARBA" id="ARBA00022821"/>
    </source>
</evidence>
<protein>
    <submittedName>
        <fullName evidence="12">Uncharacterized protein</fullName>
    </submittedName>
</protein>
<dbReference type="FunFam" id="1.10.10.10:FF:000322">
    <property type="entry name" value="Probable disease resistance protein At1g63360"/>
    <property type="match status" value="1"/>
</dbReference>
<dbReference type="InParanoid" id="A0A804JIN5"/>
<dbReference type="Gene3D" id="1.10.8.430">
    <property type="entry name" value="Helical domain of apoptotic protease-activating factors"/>
    <property type="match status" value="1"/>
</dbReference>
<dbReference type="Pfam" id="PF00931">
    <property type="entry name" value="NB-ARC"/>
    <property type="match status" value="1"/>
</dbReference>
<feature type="domain" description="Disease resistance N-terminal" evidence="9">
    <location>
        <begin position="10"/>
        <end position="99"/>
    </location>
</feature>
<keyword evidence="13" id="KW-1185">Reference proteome</keyword>
<evidence type="ECO:0000259" key="11">
    <source>
        <dbReference type="Pfam" id="PF25019"/>
    </source>
</evidence>
<evidence type="ECO:0000256" key="1">
    <source>
        <dbReference type="ARBA" id="ARBA00008894"/>
    </source>
</evidence>
<keyword evidence="3" id="KW-0677">Repeat</keyword>
<dbReference type="SUPFAM" id="SSF52058">
    <property type="entry name" value="L domain-like"/>
    <property type="match status" value="1"/>
</dbReference>
<keyword evidence="5" id="KW-0611">Plant defense</keyword>
<proteinExistence type="inferred from homology"/>
<keyword evidence="4" id="KW-0547">Nucleotide-binding</keyword>
<dbReference type="Pfam" id="PF23559">
    <property type="entry name" value="WHD_DRP"/>
    <property type="match status" value="1"/>
</dbReference>
<dbReference type="InterPro" id="IPR002182">
    <property type="entry name" value="NB-ARC"/>
</dbReference>
<dbReference type="Gene3D" id="1.10.10.10">
    <property type="entry name" value="Winged helix-like DNA-binding domain superfamily/Winged helix DNA-binding domain"/>
    <property type="match status" value="1"/>
</dbReference>
<dbReference type="GO" id="GO:0043531">
    <property type="term" value="F:ADP binding"/>
    <property type="evidence" value="ECO:0007669"/>
    <property type="project" value="InterPro"/>
</dbReference>
<dbReference type="SUPFAM" id="SSF52540">
    <property type="entry name" value="P-loop containing nucleoside triphosphate hydrolases"/>
    <property type="match status" value="1"/>
</dbReference>
<dbReference type="PANTHER" id="PTHR23155">
    <property type="entry name" value="DISEASE RESISTANCE PROTEIN RP"/>
    <property type="match status" value="1"/>
</dbReference>
<dbReference type="InterPro" id="IPR032675">
    <property type="entry name" value="LRR_dom_sf"/>
</dbReference>
<dbReference type="PANTHER" id="PTHR23155:SF1205">
    <property type="entry name" value="DISEASE RESISTANCE PROTEIN RPM1"/>
    <property type="match status" value="1"/>
</dbReference>
<evidence type="ECO:0000259" key="10">
    <source>
        <dbReference type="Pfam" id="PF23559"/>
    </source>
</evidence>
<keyword evidence="2" id="KW-0433">Leucine-rich repeat</keyword>
<accession>A0A804JIN5</accession>
<dbReference type="InterPro" id="IPR044974">
    <property type="entry name" value="Disease_R_plants"/>
</dbReference>
<dbReference type="PRINTS" id="PR00364">
    <property type="entry name" value="DISEASERSIST"/>
</dbReference>
<dbReference type="Gene3D" id="3.40.50.300">
    <property type="entry name" value="P-loop containing nucleotide triphosphate hydrolases"/>
    <property type="match status" value="1"/>
</dbReference>
<dbReference type="OMA" id="RICEVKQ"/>
<evidence type="ECO:0000256" key="2">
    <source>
        <dbReference type="ARBA" id="ARBA00022614"/>
    </source>
</evidence>
<dbReference type="Gene3D" id="3.80.10.10">
    <property type="entry name" value="Ribonuclease Inhibitor"/>
    <property type="match status" value="2"/>
</dbReference>
<dbReference type="InterPro" id="IPR036388">
    <property type="entry name" value="WH-like_DNA-bd_sf"/>
</dbReference>
<dbReference type="GO" id="GO:0002758">
    <property type="term" value="P:innate immune response-activating signaling pathway"/>
    <property type="evidence" value="ECO:0007669"/>
    <property type="project" value="UniProtKB-ARBA"/>
</dbReference>
<evidence type="ECO:0000259" key="8">
    <source>
        <dbReference type="Pfam" id="PF00931"/>
    </source>
</evidence>
<dbReference type="GO" id="GO:0042742">
    <property type="term" value="P:defense response to bacterium"/>
    <property type="evidence" value="ECO:0007669"/>
    <property type="project" value="UniProtKB-ARBA"/>
</dbReference>
<dbReference type="EnsemblPlants" id="Ma06_t21200.1">
    <property type="protein sequence ID" value="Ma06_p21200.1"/>
    <property type="gene ID" value="Ma06_g21200"/>
</dbReference>
<evidence type="ECO:0000256" key="6">
    <source>
        <dbReference type="SAM" id="Phobius"/>
    </source>
</evidence>
<evidence type="ECO:0000313" key="12">
    <source>
        <dbReference type="EnsemblPlants" id="Ma06_p21200.1"/>
    </source>
</evidence>
<dbReference type="Gramene" id="Ma06_t21200.1">
    <property type="protein sequence ID" value="Ma06_p21200.1"/>
    <property type="gene ID" value="Ma06_g21200"/>
</dbReference>